<dbReference type="Proteomes" id="UP000777440">
    <property type="component" value="Unassembled WGS sequence"/>
</dbReference>
<sequence>MKHVTYADKALFLDDESADWLMEYARALGVAGMTDSISLHAIGLDGNEVDVTFLLNSNTELVTQTTQNSLSAPRNDEVVGYMQEQTRLIMSPPPARMADDPFDLH</sequence>
<dbReference type="RefSeq" id="WP_220339913.1">
    <property type="nucleotide sequence ID" value="NZ_JAEUAX010000006.1"/>
</dbReference>
<evidence type="ECO:0000313" key="1">
    <source>
        <dbReference type="EMBL" id="MBW9110723.1"/>
    </source>
</evidence>
<accession>A0ABS7HZK9</accession>
<organism evidence="1 2">
    <name type="scientific">Microbacterium ureisolvens</name>
    <dbReference type="NCBI Taxonomy" id="2781186"/>
    <lineage>
        <taxon>Bacteria</taxon>
        <taxon>Bacillati</taxon>
        <taxon>Actinomycetota</taxon>
        <taxon>Actinomycetes</taxon>
        <taxon>Micrococcales</taxon>
        <taxon>Microbacteriaceae</taxon>
        <taxon>Microbacterium</taxon>
    </lineage>
</organism>
<evidence type="ECO:0000313" key="2">
    <source>
        <dbReference type="Proteomes" id="UP000777440"/>
    </source>
</evidence>
<comment type="caution">
    <text evidence="1">The sequence shown here is derived from an EMBL/GenBank/DDBJ whole genome shotgun (WGS) entry which is preliminary data.</text>
</comment>
<gene>
    <name evidence="1" type="ORF">JNB61_13155</name>
</gene>
<dbReference type="EMBL" id="JAEUAX010000006">
    <property type="protein sequence ID" value="MBW9110723.1"/>
    <property type="molecule type" value="Genomic_DNA"/>
</dbReference>
<protein>
    <submittedName>
        <fullName evidence="1">Uncharacterized protein</fullName>
    </submittedName>
</protein>
<reference evidence="1 2" key="1">
    <citation type="journal article" date="2021" name="MBio">
        <title>Poor Competitiveness of Bradyrhizobium in Pigeon Pea Root Colonization in Indian Soils.</title>
        <authorList>
            <person name="Chalasani D."/>
            <person name="Basu A."/>
            <person name="Pullabhotla S.V.S.R.N."/>
            <person name="Jorrin B."/>
            <person name="Neal A.L."/>
            <person name="Poole P.S."/>
            <person name="Podile A.R."/>
            <person name="Tkacz A."/>
        </authorList>
    </citation>
    <scope>NUCLEOTIDE SEQUENCE [LARGE SCALE GENOMIC DNA]</scope>
    <source>
        <strain evidence="1 2">HU12</strain>
    </source>
</reference>
<keyword evidence="2" id="KW-1185">Reference proteome</keyword>
<name>A0ABS7HZK9_9MICO</name>
<proteinExistence type="predicted"/>